<name>G7I1Z9_9CORY</name>
<dbReference type="EMBL" id="CAFW01000105">
    <property type="protein sequence ID" value="CCE56464.1"/>
    <property type="molecule type" value="Genomic_DNA"/>
</dbReference>
<dbReference type="AlphaFoldDB" id="G7I1Z9"/>
<feature type="transmembrane region" description="Helical" evidence="1">
    <location>
        <begin position="95"/>
        <end position="113"/>
    </location>
</feature>
<dbReference type="Proteomes" id="UP000004840">
    <property type="component" value="Unassembled WGS sequence"/>
</dbReference>
<keyword evidence="1" id="KW-0812">Transmembrane</keyword>
<protein>
    <submittedName>
        <fullName evidence="2">Uncharacterized protein</fullName>
    </submittedName>
</protein>
<organism evidence="2 3">
    <name type="scientific">Corynebacterium casei UCMA 3821</name>
    <dbReference type="NCBI Taxonomy" id="1110505"/>
    <lineage>
        <taxon>Bacteria</taxon>
        <taxon>Bacillati</taxon>
        <taxon>Actinomycetota</taxon>
        <taxon>Actinomycetes</taxon>
        <taxon>Mycobacteriales</taxon>
        <taxon>Corynebacteriaceae</taxon>
        <taxon>Corynebacterium</taxon>
    </lineage>
</organism>
<proteinExistence type="predicted"/>
<dbReference type="GeneID" id="82876361"/>
<reference evidence="2 3" key="1">
    <citation type="journal article" date="2012" name="J. Bacteriol.">
        <title>Genome Sequence of Corynebacterium casei UCMA 3821, Isolated from a Smear-Ripened Cheese.</title>
        <authorList>
            <person name="Monnet C."/>
            <person name="Loux V."/>
            <person name="Bento P."/>
            <person name="Gibrat J.F."/>
            <person name="Straub C."/>
            <person name="Bonnarme P."/>
            <person name="Landaud S."/>
            <person name="Irlinger F."/>
        </authorList>
    </citation>
    <scope>NUCLEOTIDE SEQUENCE [LARGE SCALE GENOMIC DNA]</scope>
    <source>
        <strain evidence="2 3">UCMA 3821</strain>
    </source>
</reference>
<accession>G7I1Z9</accession>
<evidence type="ECO:0000313" key="3">
    <source>
        <dbReference type="Proteomes" id="UP000004840"/>
    </source>
</evidence>
<evidence type="ECO:0000313" key="2">
    <source>
        <dbReference type="EMBL" id="CCE56464.1"/>
    </source>
</evidence>
<comment type="caution">
    <text evidence="2">The sequence shown here is derived from an EMBL/GenBank/DDBJ whole genome shotgun (WGS) entry which is preliminary data.</text>
</comment>
<evidence type="ECO:0000256" key="1">
    <source>
        <dbReference type="SAM" id="Phobius"/>
    </source>
</evidence>
<dbReference type="RefSeq" id="WP_006823887.1">
    <property type="nucleotide sequence ID" value="NZ_CAFW01000105.1"/>
</dbReference>
<sequence length="138" mass="15055">MGKAFSTFLALVAVHVWATHVGDFMRNEDVSGAAWFLTSASVFIFLALVTDYVHAVYMEEYRTSTRRFKVLVGFAAVGLGMAIIGAWVMPFGWNPVWVAVVGLLVGVVAQVATDKPQLPSGFRVPIGHKNGRSARRGR</sequence>
<gene>
    <name evidence="2" type="ORF">CCAS_15125</name>
</gene>
<feature type="transmembrane region" description="Helical" evidence="1">
    <location>
        <begin position="34"/>
        <end position="58"/>
    </location>
</feature>
<feature type="transmembrane region" description="Helical" evidence="1">
    <location>
        <begin position="70"/>
        <end position="89"/>
    </location>
</feature>
<keyword evidence="1" id="KW-1133">Transmembrane helix</keyword>
<keyword evidence="1" id="KW-0472">Membrane</keyword>